<dbReference type="Pfam" id="PF10118">
    <property type="entry name" value="Metal_hydrol"/>
    <property type="match status" value="1"/>
</dbReference>
<name>A0A553ZC47_9ACTN</name>
<dbReference type="PANTHER" id="PTHR39456">
    <property type="entry name" value="METAL-DEPENDENT HYDROLASE"/>
    <property type="match status" value="1"/>
</dbReference>
<protein>
    <submittedName>
        <fullName evidence="1">Metal-dependent hydrolase</fullName>
    </submittedName>
</protein>
<dbReference type="PANTHER" id="PTHR39456:SF1">
    <property type="entry name" value="METAL-DEPENDENT HYDROLASE"/>
    <property type="match status" value="1"/>
</dbReference>
<dbReference type="AlphaFoldDB" id="A0A553ZC47"/>
<keyword evidence="1" id="KW-0378">Hydrolase</keyword>
<dbReference type="GO" id="GO:0016787">
    <property type="term" value="F:hydrolase activity"/>
    <property type="evidence" value="ECO:0007669"/>
    <property type="project" value="UniProtKB-KW"/>
</dbReference>
<dbReference type="InterPro" id="IPR016516">
    <property type="entry name" value="UCP07580"/>
</dbReference>
<evidence type="ECO:0000313" key="1">
    <source>
        <dbReference type="EMBL" id="TSB39012.1"/>
    </source>
</evidence>
<gene>
    <name evidence="1" type="ORF">FNZ23_16310</name>
</gene>
<keyword evidence="2" id="KW-1185">Reference proteome</keyword>
<comment type="caution">
    <text evidence="1">The sequence shown here is derived from an EMBL/GenBank/DDBJ whole genome shotgun (WGS) entry which is preliminary data.</text>
</comment>
<sequence>MSNKASPRPGPAAQEHVPLKARNVAFDWAGTPLHWVPGDPSTTHTINVLHLLLPAGERWFVHVYKQALPLIRDARLREDVLGFIGQEAMHSQAHDGVLPHLRAQGLDPEPYTAQVDWFFEKLLGDRTLPPGRPRAWWLRERIALIAAIEHYTAFLGDWVLNAQELDAKGADPVMLDLLRWHGAEEVEHRSVAYELFLHVDGGYRRRARTWALAFGALVFLWQRGIRFFMENDPSLRDGKASARDFRRGGREGVLPEPAAMLRSIPQYLSPSYHPSHYGSTAQAAAYLARSPAAVAAEAGSPGGT</sequence>
<evidence type="ECO:0000313" key="2">
    <source>
        <dbReference type="Proteomes" id="UP000320888"/>
    </source>
</evidence>
<dbReference type="RefSeq" id="WP_143943166.1">
    <property type="nucleotide sequence ID" value="NZ_VKLS01000188.1"/>
</dbReference>
<dbReference type="EMBL" id="VKLS01000188">
    <property type="protein sequence ID" value="TSB39012.1"/>
    <property type="molecule type" value="Genomic_DNA"/>
</dbReference>
<organism evidence="1 2">
    <name type="scientific">Streptomyces benahoarensis</name>
    <dbReference type="NCBI Taxonomy" id="2595054"/>
    <lineage>
        <taxon>Bacteria</taxon>
        <taxon>Bacillati</taxon>
        <taxon>Actinomycetota</taxon>
        <taxon>Actinomycetes</taxon>
        <taxon>Kitasatosporales</taxon>
        <taxon>Streptomycetaceae</taxon>
        <taxon>Streptomyces</taxon>
    </lineage>
</organism>
<dbReference type="PIRSF" id="PIRSF007580">
    <property type="entry name" value="UCP07580"/>
    <property type="match status" value="1"/>
</dbReference>
<reference evidence="1 2" key="1">
    <citation type="submission" date="2019-07" db="EMBL/GenBank/DDBJ databases">
        <title>Draft genome for Streptomyces benahoarensis MZ03-48.</title>
        <authorList>
            <person name="Gonzalez-Pimentel J.L."/>
        </authorList>
    </citation>
    <scope>NUCLEOTIDE SEQUENCE [LARGE SCALE GENOMIC DNA]</scope>
    <source>
        <strain evidence="1 2">MZ03-48</strain>
    </source>
</reference>
<proteinExistence type="predicted"/>
<accession>A0A553ZC47</accession>
<dbReference type="Proteomes" id="UP000320888">
    <property type="component" value="Unassembled WGS sequence"/>
</dbReference>
<dbReference type="OrthoDB" id="4760165at2"/>